<dbReference type="InterPro" id="IPR043596">
    <property type="entry name" value="CFAP53/TCHP"/>
</dbReference>
<protein>
    <recommendedName>
        <fullName evidence="7">Trichohyalin-plectin-homology domain-containing protein</fullName>
    </recommendedName>
</protein>
<evidence type="ECO:0000256" key="3">
    <source>
        <dbReference type="ARBA" id="ARBA00023273"/>
    </source>
</evidence>
<dbReference type="AlphaFoldDB" id="A0A7N6B1Y0"/>
<evidence type="ECO:0008006" key="7">
    <source>
        <dbReference type="Google" id="ProtNLM"/>
    </source>
</evidence>
<comment type="subcellular location">
    <subcellularLocation>
        <location evidence="1">Cell projection</location>
        <location evidence="1">Cilium</location>
    </subcellularLocation>
</comment>
<feature type="coiled-coil region" evidence="4">
    <location>
        <begin position="68"/>
        <end position="111"/>
    </location>
</feature>
<evidence type="ECO:0000256" key="1">
    <source>
        <dbReference type="ARBA" id="ARBA00004138"/>
    </source>
</evidence>
<reference evidence="5" key="2">
    <citation type="submission" date="2025-08" db="UniProtKB">
        <authorList>
            <consortium name="Ensembl"/>
        </authorList>
    </citation>
    <scope>IDENTIFICATION</scope>
</reference>
<evidence type="ECO:0000256" key="4">
    <source>
        <dbReference type="SAM" id="Coils"/>
    </source>
</evidence>
<keyword evidence="2" id="KW-0969">Cilium</keyword>
<dbReference type="PANTHER" id="PTHR31183:SF1">
    <property type="entry name" value="CILIA- AND FLAGELLA-ASSOCIATED PROTEIN 53"/>
    <property type="match status" value="1"/>
</dbReference>
<accession>A0A7N6B1Y0</accession>
<reference evidence="5" key="1">
    <citation type="submission" date="2021-04" db="EMBL/GenBank/DDBJ databases">
        <authorList>
            <consortium name="Wellcome Sanger Institute Data Sharing"/>
        </authorList>
    </citation>
    <scope>NUCLEOTIDE SEQUENCE [LARGE SCALE GENOMIC DNA]</scope>
</reference>
<evidence type="ECO:0000313" key="6">
    <source>
        <dbReference type="Proteomes" id="UP000265040"/>
    </source>
</evidence>
<evidence type="ECO:0000256" key="2">
    <source>
        <dbReference type="ARBA" id="ARBA00023069"/>
    </source>
</evidence>
<name>A0A7N6B1Y0_ANATE</name>
<keyword evidence="3" id="KW-0966">Cell projection</keyword>
<proteinExistence type="predicted"/>
<feature type="coiled-coil region" evidence="4">
    <location>
        <begin position="145"/>
        <end position="218"/>
    </location>
</feature>
<dbReference type="PANTHER" id="PTHR31183">
    <property type="entry name" value="TRICHOPLEIN KERATIN FILAMENT-BINDING PROTEIN FAMILY MEMBER"/>
    <property type="match status" value="1"/>
</dbReference>
<dbReference type="Ensembl" id="ENSATET00000055338.1">
    <property type="protein sequence ID" value="ENSATEP00000056279.1"/>
    <property type="gene ID" value="ENSATEG00000026333.1"/>
</dbReference>
<sequence>MREKAKVLRLRREGQLFREQCEELRTTESRRREQQVSVERAAQVRSRQELQLLRQQEEKLFDELWDSDRRAKEERERQREQRQEQRNKEQLDVLKSQVEAAKLRRQKEKELREEDAHLLVSAAAETSGSGTRRRQLDQGLRLKMKRLAQEQQEELQLDMSILQQLLAQESDEKHPAVFLQLELREEQQRYRQYLSEELQKQRREEEETKQLIEEKLKETWTNRLINEVMEARRLQIQHKRKKKREDRNFTSEFSLYQGRGAATCHEAYQADLRAQVKHQQQLRREERAQAEREHR</sequence>
<keyword evidence="6" id="KW-1185">Reference proteome</keyword>
<dbReference type="Proteomes" id="UP000265040">
    <property type="component" value="Chromosome 18"/>
</dbReference>
<keyword evidence="4" id="KW-0175">Coiled coil</keyword>
<dbReference type="GeneTree" id="ENSGT00950000183234"/>
<evidence type="ECO:0000313" key="5">
    <source>
        <dbReference type="Ensembl" id="ENSATEP00000056279.1"/>
    </source>
</evidence>
<dbReference type="GO" id="GO:0005929">
    <property type="term" value="C:cilium"/>
    <property type="evidence" value="ECO:0007669"/>
    <property type="project" value="UniProtKB-SubCell"/>
</dbReference>
<organism evidence="5 6">
    <name type="scientific">Anabas testudineus</name>
    <name type="common">Climbing perch</name>
    <name type="synonym">Anthias testudineus</name>
    <dbReference type="NCBI Taxonomy" id="64144"/>
    <lineage>
        <taxon>Eukaryota</taxon>
        <taxon>Metazoa</taxon>
        <taxon>Chordata</taxon>
        <taxon>Craniata</taxon>
        <taxon>Vertebrata</taxon>
        <taxon>Euteleostomi</taxon>
        <taxon>Actinopterygii</taxon>
        <taxon>Neopterygii</taxon>
        <taxon>Teleostei</taxon>
        <taxon>Neoteleostei</taxon>
        <taxon>Acanthomorphata</taxon>
        <taxon>Anabantaria</taxon>
        <taxon>Anabantiformes</taxon>
        <taxon>Anabantoidei</taxon>
        <taxon>Anabantidae</taxon>
        <taxon>Anabas</taxon>
    </lineage>
</organism>
<reference evidence="5" key="3">
    <citation type="submission" date="2025-09" db="UniProtKB">
        <authorList>
            <consortium name="Ensembl"/>
        </authorList>
    </citation>
    <scope>IDENTIFICATION</scope>
</reference>